<comment type="caution">
    <text evidence="6">The sequence shown here is derived from an EMBL/GenBank/DDBJ whole genome shotgun (WGS) entry which is preliminary data.</text>
</comment>
<dbReference type="PANTHER" id="PTHR12128:SF66">
    <property type="entry name" value="4-HYDROXY-2-OXOGLUTARATE ALDOLASE, MITOCHONDRIAL"/>
    <property type="match status" value="1"/>
</dbReference>
<protein>
    <submittedName>
        <fullName evidence="6">Dihydrodipicolinate synthase family protein</fullName>
    </submittedName>
</protein>
<feature type="binding site" evidence="5">
    <location>
        <position position="230"/>
    </location>
    <ligand>
        <name>pyruvate</name>
        <dbReference type="ChEBI" id="CHEBI:15361"/>
    </ligand>
</feature>
<dbReference type="AlphaFoldDB" id="A0A553JY83"/>
<dbReference type="PIRSF" id="PIRSF001365">
    <property type="entry name" value="DHDPS"/>
    <property type="match status" value="1"/>
</dbReference>
<dbReference type="Gene3D" id="3.20.20.70">
    <property type="entry name" value="Aldolase class I"/>
    <property type="match status" value="1"/>
</dbReference>
<keyword evidence="7" id="KW-1185">Reference proteome</keyword>
<feature type="active site" description="Schiff-base intermediate with substrate" evidence="4">
    <location>
        <position position="185"/>
    </location>
</feature>
<dbReference type="EMBL" id="VKKG01000005">
    <property type="protein sequence ID" value="TRY17418.1"/>
    <property type="molecule type" value="Genomic_DNA"/>
</dbReference>
<organism evidence="6 7">
    <name type="scientific">Tessaracoccus rhinocerotis</name>
    <dbReference type="NCBI Taxonomy" id="1689449"/>
    <lineage>
        <taxon>Bacteria</taxon>
        <taxon>Bacillati</taxon>
        <taxon>Actinomycetota</taxon>
        <taxon>Actinomycetes</taxon>
        <taxon>Propionibacteriales</taxon>
        <taxon>Propionibacteriaceae</taxon>
        <taxon>Tessaracoccus</taxon>
    </lineage>
</organism>
<accession>A0A553JY83</accession>
<evidence type="ECO:0000313" key="7">
    <source>
        <dbReference type="Proteomes" id="UP000317638"/>
    </source>
</evidence>
<gene>
    <name evidence="6" type="ORF">FOJ82_12855</name>
</gene>
<dbReference type="SUPFAM" id="SSF51569">
    <property type="entry name" value="Aldolase"/>
    <property type="match status" value="1"/>
</dbReference>
<proteinExistence type="inferred from homology"/>
<reference evidence="6 7" key="1">
    <citation type="submission" date="2019-07" db="EMBL/GenBank/DDBJ databases">
        <authorList>
            <person name="Zhou L.-Y."/>
        </authorList>
    </citation>
    <scope>NUCLEOTIDE SEQUENCE [LARGE SCALE GENOMIC DNA]</scope>
    <source>
        <strain evidence="6 7">YIM 101269</strain>
    </source>
</reference>
<evidence type="ECO:0000256" key="1">
    <source>
        <dbReference type="ARBA" id="ARBA00007592"/>
    </source>
</evidence>
<dbReference type="GO" id="GO:0008840">
    <property type="term" value="F:4-hydroxy-tetrahydrodipicolinate synthase activity"/>
    <property type="evidence" value="ECO:0007669"/>
    <property type="project" value="TreeGrafter"/>
</dbReference>
<sequence>MPTPRNCCPQFRRYSRSRTHERPTFQGIYPPVVTPLHEDGSIDFDSLGNVVDHLIDGGMHGLFVLGSTGEVAYLTDEQRVQVITRIAERAAGRVPLLVGCMDMTAARVVEQGRRAVAAGADGIVVTAPFYALNNGPEIADHFRLVAAGVDVPVFAYDVPVRLGGVKLAPEMLVQLGTEGVIAGVKDSSGDDVGYRRLVAQNKAAGSPLKLFTGHEMVNDAVVLMGCDGMVPGFANVDPVSYRRLWDAATSGDWATAVSLQEQINSEFEIVFKPRGRGGDATGLGAFKTAMHLLGLISSPRQPQPLPAMPAEDVAAVREVLVGTGLLK</sequence>
<dbReference type="SMART" id="SM01130">
    <property type="entry name" value="DHDPS"/>
    <property type="match status" value="1"/>
</dbReference>
<dbReference type="OrthoDB" id="3175637at2"/>
<dbReference type="Pfam" id="PF00701">
    <property type="entry name" value="DHDPS"/>
    <property type="match status" value="1"/>
</dbReference>
<evidence type="ECO:0000313" key="6">
    <source>
        <dbReference type="EMBL" id="TRY17418.1"/>
    </source>
</evidence>
<dbReference type="CDD" id="cd00408">
    <property type="entry name" value="DHDPS-like"/>
    <property type="match status" value="1"/>
</dbReference>
<dbReference type="Proteomes" id="UP000317638">
    <property type="component" value="Unassembled WGS sequence"/>
</dbReference>
<dbReference type="PANTHER" id="PTHR12128">
    <property type="entry name" value="DIHYDRODIPICOLINATE SYNTHASE"/>
    <property type="match status" value="1"/>
</dbReference>
<evidence type="ECO:0000256" key="2">
    <source>
        <dbReference type="ARBA" id="ARBA00023239"/>
    </source>
</evidence>
<dbReference type="PRINTS" id="PR00146">
    <property type="entry name" value="DHPICSNTHASE"/>
</dbReference>
<feature type="active site" description="Proton donor/acceptor" evidence="4">
    <location>
        <position position="156"/>
    </location>
</feature>
<name>A0A553JY83_9ACTN</name>
<keyword evidence="2 3" id="KW-0456">Lyase</keyword>
<comment type="similarity">
    <text evidence="1 3">Belongs to the DapA family.</text>
</comment>
<dbReference type="InterPro" id="IPR002220">
    <property type="entry name" value="DapA-like"/>
</dbReference>
<feature type="binding site" evidence="5">
    <location>
        <position position="68"/>
    </location>
    <ligand>
        <name>pyruvate</name>
        <dbReference type="ChEBI" id="CHEBI:15361"/>
    </ligand>
</feature>
<evidence type="ECO:0000256" key="3">
    <source>
        <dbReference type="PIRNR" id="PIRNR001365"/>
    </source>
</evidence>
<evidence type="ECO:0000256" key="4">
    <source>
        <dbReference type="PIRSR" id="PIRSR001365-1"/>
    </source>
</evidence>
<dbReference type="InterPro" id="IPR013785">
    <property type="entry name" value="Aldolase_TIM"/>
</dbReference>
<evidence type="ECO:0000256" key="5">
    <source>
        <dbReference type="PIRSR" id="PIRSR001365-2"/>
    </source>
</evidence>